<dbReference type="RefSeq" id="WP_210049338.1">
    <property type="nucleotide sequence ID" value="NZ_JAGINX010000001.1"/>
</dbReference>
<dbReference type="EMBL" id="JAGINX010000001">
    <property type="protein sequence ID" value="MBP2318886.1"/>
    <property type="molecule type" value="Genomic_DNA"/>
</dbReference>
<evidence type="ECO:0000259" key="1">
    <source>
        <dbReference type="Pfam" id="PF00246"/>
    </source>
</evidence>
<keyword evidence="3" id="KW-1185">Reference proteome</keyword>
<gene>
    <name evidence="2" type="ORF">JOF45_001905</name>
</gene>
<evidence type="ECO:0000313" key="3">
    <source>
        <dbReference type="Proteomes" id="UP001519331"/>
    </source>
</evidence>
<dbReference type="Gene3D" id="3.40.630.10">
    <property type="entry name" value="Zn peptidases"/>
    <property type="match status" value="1"/>
</dbReference>
<name>A0ABS4T359_9MICC</name>
<dbReference type="Proteomes" id="UP001519331">
    <property type="component" value="Unassembled WGS sequence"/>
</dbReference>
<sequence length="485" mass="53737">MSEEVRIIEEILYRAASVPEFSGYPTVDALLAELEALRDRHPEQLTAQRIGTSRLGEPIHLYTLTPAGEGSSAGDERLSGLLAGGVHPNEPIGSWTIVHLVRELTEDADLARRLGTVWHLVPCADPDAMRLNEGWFARPEDRETYFRNFYRPAGREQVEWTFPFSYKRAYFDAMMPETQALQRAIDLTRPDFYVPLHNAESGGAYYYLSEPAPELYGILHRLPEQLGIPLHRGEPEAGHFEELDDGIFAMGSLEAVYDWMEELGLDPVHPGAAGEASTGYARRYGSLSLIAEMPIWTHAQADDTAETQESYSALLEQESVALQEAGDILTGLLARAEEHLSMETPFLRASRSFLPTLTRAAEGHRARAAQPESRRPATVSEKHSLRGLLHMLRLRFGAIFLRAVQAEIAAGTAPAALRRVGEETEEVFSRWLAETDADESGDFQPLPVKDVVGLQYGAVLALADHCLRRRARAGSSAACRSPGPR</sequence>
<protein>
    <recommendedName>
        <fullName evidence="1">Peptidase M14 domain-containing protein</fullName>
    </recommendedName>
</protein>
<dbReference type="Pfam" id="PF00246">
    <property type="entry name" value="Peptidase_M14"/>
    <property type="match status" value="1"/>
</dbReference>
<dbReference type="InterPro" id="IPR000834">
    <property type="entry name" value="Peptidase_M14"/>
</dbReference>
<reference evidence="2 3" key="1">
    <citation type="submission" date="2021-03" db="EMBL/GenBank/DDBJ databases">
        <title>Sequencing the genomes of 1000 actinobacteria strains.</title>
        <authorList>
            <person name="Klenk H.-P."/>
        </authorList>
    </citation>
    <scope>NUCLEOTIDE SEQUENCE [LARGE SCALE GENOMIC DNA]</scope>
    <source>
        <strain evidence="2 3">DSM 12544</strain>
    </source>
</reference>
<dbReference type="SUPFAM" id="SSF53187">
    <property type="entry name" value="Zn-dependent exopeptidases"/>
    <property type="match status" value="1"/>
</dbReference>
<evidence type="ECO:0000313" key="2">
    <source>
        <dbReference type="EMBL" id="MBP2318886.1"/>
    </source>
</evidence>
<feature type="domain" description="Peptidase M14" evidence="1">
    <location>
        <begin position="32"/>
        <end position="207"/>
    </location>
</feature>
<comment type="caution">
    <text evidence="2">The sequence shown here is derived from an EMBL/GenBank/DDBJ whole genome shotgun (WGS) entry which is preliminary data.</text>
</comment>
<organism evidence="2 3">
    <name type="scientific">Nesterenkonia lacusekhoensis</name>
    <dbReference type="NCBI Taxonomy" id="150832"/>
    <lineage>
        <taxon>Bacteria</taxon>
        <taxon>Bacillati</taxon>
        <taxon>Actinomycetota</taxon>
        <taxon>Actinomycetes</taxon>
        <taxon>Micrococcales</taxon>
        <taxon>Micrococcaceae</taxon>
        <taxon>Nesterenkonia</taxon>
    </lineage>
</organism>
<accession>A0ABS4T359</accession>
<proteinExistence type="predicted"/>